<organism evidence="6 7">
    <name type="scientific">Mycena sanguinolenta</name>
    <dbReference type="NCBI Taxonomy" id="230812"/>
    <lineage>
        <taxon>Eukaryota</taxon>
        <taxon>Fungi</taxon>
        <taxon>Dikarya</taxon>
        <taxon>Basidiomycota</taxon>
        <taxon>Agaricomycotina</taxon>
        <taxon>Agaricomycetes</taxon>
        <taxon>Agaricomycetidae</taxon>
        <taxon>Agaricales</taxon>
        <taxon>Marasmiineae</taxon>
        <taxon>Mycenaceae</taxon>
        <taxon>Mycena</taxon>
    </lineage>
</organism>
<comment type="subcellular location">
    <subcellularLocation>
        <location evidence="1">Cytoplasm</location>
    </subcellularLocation>
</comment>
<dbReference type="OrthoDB" id="2590239at2759"/>
<reference evidence="6" key="1">
    <citation type="submission" date="2020-05" db="EMBL/GenBank/DDBJ databases">
        <title>Mycena genomes resolve the evolution of fungal bioluminescence.</title>
        <authorList>
            <person name="Tsai I.J."/>
        </authorList>
    </citation>
    <scope>NUCLEOTIDE SEQUENCE</scope>
    <source>
        <strain evidence="6">160909Yilan</strain>
    </source>
</reference>
<name>A0A8H7DGS7_9AGAR</name>
<evidence type="ECO:0000259" key="4">
    <source>
        <dbReference type="Pfam" id="PF08622"/>
    </source>
</evidence>
<dbReference type="InterPro" id="IPR013931">
    <property type="entry name" value="Svf1-like_N"/>
</dbReference>
<evidence type="ECO:0000259" key="5">
    <source>
        <dbReference type="Pfam" id="PF17187"/>
    </source>
</evidence>
<keyword evidence="3" id="KW-0963">Cytoplasm</keyword>
<evidence type="ECO:0008006" key="8">
    <source>
        <dbReference type="Google" id="ProtNLM"/>
    </source>
</evidence>
<dbReference type="PANTHER" id="PTHR47107:SF1">
    <property type="entry name" value="CERAMIDE-BINDING PROTEIN SVF1-RELATED"/>
    <property type="match status" value="1"/>
</dbReference>
<dbReference type="PANTHER" id="PTHR47107">
    <property type="entry name" value="SVF1-LIKE PROTEIN YDR222W-RELATED"/>
    <property type="match status" value="1"/>
</dbReference>
<dbReference type="Pfam" id="PF17187">
    <property type="entry name" value="Svf1_C"/>
    <property type="match status" value="1"/>
</dbReference>
<evidence type="ECO:0000256" key="2">
    <source>
        <dbReference type="ARBA" id="ARBA00009069"/>
    </source>
</evidence>
<comment type="similarity">
    <text evidence="2">Belongs to the SVF1 family.</text>
</comment>
<evidence type="ECO:0000256" key="1">
    <source>
        <dbReference type="ARBA" id="ARBA00004496"/>
    </source>
</evidence>
<gene>
    <name evidence="6" type="ORF">MSAN_00373500</name>
</gene>
<sequence>MFSSIFSTSAPVDPNAPTFHPVTTQAKELHGHLEPKDTEWLCSSGFVAETQIFYTIADDGTFMMCQIIHSSVGLFYPTIQFTCKIYNPKTKETTWKSVNVSNFVTPPPGLDKRSCKADEFSVTHKSAPGSDYPETYTVRANLAQDLQLSLEVTRPKLIPGYKIGSGDKGGYTYFGHDLGKPDGYVIHRFWPRYYATGHIIRNGAASTIQGPGMFVHAIQGMRPDLVAASWNFAHFQSPQHGGVSAIQMEFTTIAKYGMKGPTSGGVSVNVGSLVVGDRLAAVTAETRLPDVESSAAAAVKSRASHLKPEHDPETGYNVPTELLFEWAAPSLISESPGTYAAKLHVDVGDCAHPKGLVEKVDFMAEVPRLLKVAVNYVSGTKPYIYQANNLAIHVVVPPLTVFSQTSAAMEMIRTAGRIVLTIIPGIFDHAAIHDGG</sequence>
<evidence type="ECO:0000313" key="6">
    <source>
        <dbReference type="EMBL" id="KAF7374874.1"/>
    </source>
</evidence>
<keyword evidence="7" id="KW-1185">Reference proteome</keyword>
<dbReference type="EMBL" id="JACAZH010000002">
    <property type="protein sequence ID" value="KAF7374874.1"/>
    <property type="molecule type" value="Genomic_DNA"/>
</dbReference>
<evidence type="ECO:0000256" key="3">
    <source>
        <dbReference type="ARBA" id="ARBA00022490"/>
    </source>
</evidence>
<dbReference type="InterPro" id="IPR033394">
    <property type="entry name" value="Svf1-like_C"/>
</dbReference>
<feature type="domain" description="Svf1-like C-terminal" evidence="5">
    <location>
        <begin position="221"/>
        <end position="390"/>
    </location>
</feature>
<protein>
    <recommendedName>
        <fullName evidence="8">Survival factor 1</fullName>
    </recommendedName>
</protein>
<proteinExistence type="inferred from homology"/>
<dbReference type="GO" id="GO:0005737">
    <property type="term" value="C:cytoplasm"/>
    <property type="evidence" value="ECO:0007669"/>
    <property type="project" value="UniProtKB-SubCell"/>
</dbReference>
<feature type="domain" description="Svf1-like N-terminal" evidence="4">
    <location>
        <begin position="49"/>
        <end position="219"/>
    </location>
</feature>
<dbReference type="Proteomes" id="UP000623467">
    <property type="component" value="Unassembled WGS sequence"/>
</dbReference>
<evidence type="ECO:0000313" key="7">
    <source>
        <dbReference type="Proteomes" id="UP000623467"/>
    </source>
</evidence>
<dbReference type="GO" id="GO:0006979">
    <property type="term" value="P:response to oxidative stress"/>
    <property type="evidence" value="ECO:0007669"/>
    <property type="project" value="InterPro"/>
</dbReference>
<dbReference type="InterPro" id="IPR051385">
    <property type="entry name" value="Ceramide-binding_SVF1"/>
</dbReference>
<comment type="caution">
    <text evidence="6">The sequence shown here is derived from an EMBL/GenBank/DDBJ whole genome shotgun (WGS) entry which is preliminary data.</text>
</comment>
<dbReference type="AlphaFoldDB" id="A0A8H7DGS7"/>
<accession>A0A8H7DGS7</accession>
<dbReference type="Pfam" id="PF08622">
    <property type="entry name" value="Svf1"/>
    <property type="match status" value="1"/>
</dbReference>
<dbReference type="SUPFAM" id="SSF159245">
    <property type="entry name" value="AttH-like"/>
    <property type="match status" value="1"/>
</dbReference>